<dbReference type="EMBL" id="NFJD01000004">
    <property type="protein sequence ID" value="OUO56131.1"/>
    <property type="molecule type" value="Genomic_DNA"/>
</dbReference>
<dbReference type="Proteomes" id="UP000196368">
    <property type="component" value="Unassembled WGS sequence"/>
</dbReference>
<keyword evidence="3" id="KW-0378">Hydrolase</keyword>
<dbReference type="InterPro" id="IPR001279">
    <property type="entry name" value="Metallo-B-lactamas"/>
</dbReference>
<dbReference type="OrthoDB" id="9802991at2"/>
<dbReference type="PANTHER" id="PTHR46233">
    <property type="entry name" value="HYDROXYACYLGLUTATHIONE HYDROLASE GLOC"/>
    <property type="match status" value="1"/>
</dbReference>
<keyword evidence="2" id="KW-0479">Metal-binding</keyword>
<organism evidence="6 7">
    <name type="scientific">Candidatus Avelusimicrobium gallicola</name>
    <dbReference type="NCBI Taxonomy" id="2562704"/>
    <lineage>
        <taxon>Bacteria</taxon>
        <taxon>Pseudomonadati</taxon>
        <taxon>Elusimicrobiota</taxon>
        <taxon>Elusimicrobia</taxon>
        <taxon>Elusimicrobiales</taxon>
        <taxon>Elusimicrobiaceae</taxon>
        <taxon>Candidatus Avelusimicrobium</taxon>
    </lineage>
</organism>
<comment type="caution">
    <text evidence="6">The sequence shown here is derived from an EMBL/GenBank/DDBJ whole genome shotgun (WGS) entry which is preliminary data.</text>
</comment>
<dbReference type="InterPro" id="IPR051453">
    <property type="entry name" value="MBL_Glyoxalase_II"/>
</dbReference>
<sequence>MNIDVINLGPMDNCTYLVTQGQDALLIDPAWDMNFLEHTLAEKKLNLLAVFFTHGHFDHVKFAQDLLEKHHLKAYIEENDVPLCGIAPQWLSVYRGAQKLHVGPFEVEIIPTPGHTAGGVCIKIGNAVFTGDTLFPGACGRVDLPSSNPRHMRQSLLTLSQLPEDTQIFAGHSYGGKCSSTIGCERLKNPFMRNAIRDKDSL</sequence>
<dbReference type="SUPFAM" id="SSF56281">
    <property type="entry name" value="Metallo-hydrolase/oxidoreductase"/>
    <property type="match status" value="1"/>
</dbReference>
<proteinExistence type="predicted"/>
<keyword evidence="4" id="KW-0862">Zinc</keyword>
<dbReference type="GO" id="GO:0016787">
    <property type="term" value="F:hydrolase activity"/>
    <property type="evidence" value="ECO:0007669"/>
    <property type="project" value="UniProtKB-KW"/>
</dbReference>
<dbReference type="InterPro" id="IPR036866">
    <property type="entry name" value="RibonucZ/Hydroxyglut_hydro"/>
</dbReference>
<dbReference type="RefSeq" id="WP_087288900.1">
    <property type="nucleotide sequence ID" value="NZ_NFJD01000004.1"/>
</dbReference>
<dbReference type="SMART" id="SM00849">
    <property type="entry name" value="Lactamase_B"/>
    <property type="match status" value="1"/>
</dbReference>
<keyword evidence="7" id="KW-1185">Reference proteome</keyword>
<feature type="domain" description="Metallo-beta-lactamase" evidence="5">
    <location>
        <begin position="11"/>
        <end position="172"/>
    </location>
</feature>
<dbReference type="AlphaFoldDB" id="A0A1Y4DL36"/>
<dbReference type="Pfam" id="PF00753">
    <property type="entry name" value="Lactamase_B"/>
    <property type="match status" value="1"/>
</dbReference>
<evidence type="ECO:0000259" key="5">
    <source>
        <dbReference type="SMART" id="SM00849"/>
    </source>
</evidence>
<reference evidence="7" key="1">
    <citation type="submission" date="2017-04" db="EMBL/GenBank/DDBJ databases">
        <title>Function of individual gut microbiota members based on whole genome sequencing of pure cultures obtained from chicken caecum.</title>
        <authorList>
            <person name="Medvecky M."/>
            <person name="Cejkova D."/>
            <person name="Polansky O."/>
            <person name="Karasova D."/>
            <person name="Kubasova T."/>
            <person name="Cizek A."/>
            <person name="Rychlik I."/>
        </authorList>
    </citation>
    <scope>NUCLEOTIDE SEQUENCE [LARGE SCALE GENOMIC DNA]</scope>
    <source>
        <strain evidence="7">An273</strain>
    </source>
</reference>
<evidence type="ECO:0000256" key="3">
    <source>
        <dbReference type="ARBA" id="ARBA00022801"/>
    </source>
</evidence>
<dbReference type="GO" id="GO:0046872">
    <property type="term" value="F:metal ion binding"/>
    <property type="evidence" value="ECO:0007669"/>
    <property type="project" value="UniProtKB-KW"/>
</dbReference>
<name>A0A1Y4DL36_9BACT</name>
<gene>
    <name evidence="6" type="ORF">B5F75_05785</name>
</gene>
<accession>A0A1Y4DL36</accession>
<dbReference type="Gene3D" id="3.60.15.10">
    <property type="entry name" value="Ribonuclease Z/Hydroxyacylglutathione hydrolase-like"/>
    <property type="match status" value="1"/>
</dbReference>
<evidence type="ECO:0000313" key="6">
    <source>
        <dbReference type="EMBL" id="OUO56131.1"/>
    </source>
</evidence>
<dbReference type="PANTHER" id="PTHR46233:SF3">
    <property type="entry name" value="HYDROXYACYLGLUTATHIONE HYDROLASE GLOC"/>
    <property type="match status" value="1"/>
</dbReference>
<evidence type="ECO:0000256" key="2">
    <source>
        <dbReference type="ARBA" id="ARBA00022723"/>
    </source>
</evidence>
<evidence type="ECO:0000256" key="1">
    <source>
        <dbReference type="ARBA" id="ARBA00001947"/>
    </source>
</evidence>
<evidence type="ECO:0000256" key="4">
    <source>
        <dbReference type="ARBA" id="ARBA00022833"/>
    </source>
</evidence>
<protein>
    <recommendedName>
        <fullName evidence="5">Metallo-beta-lactamase domain-containing protein</fullName>
    </recommendedName>
</protein>
<evidence type="ECO:0000313" key="7">
    <source>
        <dbReference type="Proteomes" id="UP000196368"/>
    </source>
</evidence>
<comment type="cofactor">
    <cofactor evidence="1">
        <name>Zn(2+)</name>
        <dbReference type="ChEBI" id="CHEBI:29105"/>
    </cofactor>
</comment>